<dbReference type="InterPro" id="IPR036928">
    <property type="entry name" value="AS_sf"/>
</dbReference>
<evidence type="ECO:0000259" key="2">
    <source>
        <dbReference type="Pfam" id="PF01425"/>
    </source>
</evidence>
<dbReference type="InterPro" id="IPR000120">
    <property type="entry name" value="Amidase"/>
</dbReference>
<keyword evidence="4" id="KW-1185">Reference proteome</keyword>
<organism evidence="3 4">
    <name type="scientific">Phlyctema vagabunda</name>
    <dbReference type="NCBI Taxonomy" id="108571"/>
    <lineage>
        <taxon>Eukaryota</taxon>
        <taxon>Fungi</taxon>
        <taxon>Dikarya</taxon>
        <taxon>Ascomycota</taxon>
        <taxon>Pezizomycotina</taxon>
        <taxon>Leotiomycetes</taxon>
        <taxon>Helotiales</taxon>
        <taxon>Dermateaceae</taxon>
        <taxon>Phlyctema</taxon>
    </lineage>
</organism>
<dbReference type="InterPro" id="IPR023631">
    <property type="entry name" value="Amidase_dom"/>
</dbReference>
<reference evidence="3 4" key="1">
    <citation type="submission" date="2024-06" db="EMBL/GenBank/DDBJ databases">
        <title>Complete genome of Phlyctema vagabunda strain 19-DSS-EL-015.</title>
        <authorList>
            <person name="Fiorenzani C."/>
        </authorList>
    </citation>
    <scope>NUCLEOTIDE SEQUENCE [LARGE SCALE GENOMIC DNA]</scope>
    <source>
        <strain evidence="3 4">19-DSS-EL-015</strain>
    </source>
</reference>
<dbReference type="PANTHER" id="PTHR11895:SF67">
    <property type="entry name" value="AMIDASE DOMAIN-CONTAINING PROTEIN"/>
    <property type="match status" value="1"/>
</dbReference>
<proteinExistence type="inferred from homology"/>
<dbReference type="EMBL" id="JBFCZG010000003">
    <property type="protein sequence ID" value="KAL3425160.1"/>
    <property type="molecule type" value="Genomic_DNA"/>
</dbReference>
<dbReference type="PROSITE" id="PS00571">
    <property type="entry name" value="AMIDASES"/>
    <property type="match status" value="1"/>
</dbReference>
<dbReference type="Proteomes" id="UP001629113">
    <property type="component" value="Unassembled WGS sequence"/>
</dbReference>
<feature type="domain" description="Amidase" evidence="2">
    <location>
        <begin position="153"/>
        <end position="559"/>
    </location>
</feature>
<evidence type="ECO:0000256" key="1">
    <source>
        <dbReference type="ARBA" id="ARBA00009199"/>
    </source>
</evidence>
<dbReference type="Gene3D" id="3.90.1300.10">
    <property type="entry name" value="Amidase signature (AS) domain"/>
    <property type="match status" value="1"/>
</dbReference>
<sequence length="598" mass="65050">MADSNQPSTAFFGYPPAIQAPLTSFQKKEDTNPLVRGRLLVVLAWFVSRLPFLQKLLWTNAGFSSVRSLKVLDEYTERWDPTVIPLSSGTHVTEIPSIESIRQLPTNLPGRYHSAADYHSLYLSGKLTPLAVVESLLPLIRRDIEPTPRHAVAFTDSRVDDIIAAAKASTLRYQAGKPLSIIDGVPTAIKNDSNVKGYRTTSGRKKNDAIFPIEEESTWPVQNWVNAGVIVMGVCNMHEVGCDTTNNNPHWGTPLNPHNSKYYPGGSSGGPAYAVSAGLIPFALGSDGGGSIRIPSSFCGLYGLKTSHGRLEETNSTVTVNGPLAASMADLEIAYRIMGQPNPSSPICSLFSPPKTAGTKPKVLGIYKEWFNRADPSVLGLCNQVLDYYTSKLGYKFVDITLPNLPEAQSAHAMTILAKMVMRARSNPAFAGNYMDGLNPATKVLLGVGAQTPATDYLAAQQLRNMLMCHLSYLYKQHPGLIIVSPTTPIPGWPIDQDLDLIYGVTDANTSVRNMEYVWLANFCGNPAISCPIGYVDPVKGTGKIPVGFMAMGEWGTEDILIEWGRDAEKWLVEELPGGRLKPGNWEDVVVNATAKTV</sequence>
<dbReference type="Pfam" id="PF01425">
    <property type="entry name" value="Amidase"/>
    <property type="match status" value="1"/>
</dbReference>
<name>A0ABR4PPB3_9HELO</name>
<accession>A0ABR4PPB3</accession>
<comment type="caution">
    <text evidence="3">The sequence shown here is derived from an EMBL/GenBank/DDBJ whole genome shotgun (WGS) entry which is preliminary data.</text>
</comment>
<evidence type="ECO:0000313" key="3">
    <source>
        <dbReference type="EMBL" id="KAL3425160.1"/>
    </source>
</evidence>
<evidence type="ECO:0000313" key="4">
    <source>
        <dbReference type="Proteomes" id="UP001629113"/>
    </source>
</evidence>
<gene>
    <name evidence="3" type="ORF">PVAG01_04441</name>
</gene>
<dbReference type="InterPro" id="IPR020556">
    <property type="entry name" value="Amidase_CS"/>
</dbReference>
<dbReference type="SUPFAM" id="SSF75304">
    <property type="entry name" value="Amidase signature (AS) enzymes"/>
    <property type="match status" value="1"/>
</dbReference>
<protein>
    <submittedName>
        <fullName evidence="3">Amidase</fullName>
    </submittedName>
</protein>
<comment type="similarity">
    <text evidence="1">Belongs to the amidase family.</text>
</comment>
<dbReference type="PANTHER" id="PTHR11895">
    <property type="entry name" value="TRANSAMIDASE"/>
    <property type="match status" value="1"/>
</dbReference>